<keyword evidence="2" id="KW-1185">Reference proteome</keyword>
<dbReference type="RefSeq" id="XP_014146371.1">
    <property type="nucleotide sequence ID" value="XM_014290896.1"/>
</dbReference>
<dbReference type="EMBL" id="KQ246992">
    <property type="protein sequence ID" value="KNC72469.1"/>
    <property type="molecule type" value="Genomic_DNA"/>
</dbReference>
<sequence>LNLAKTVNEAFASFMQSCFSCTDRTFAFSLARDHLRSIPNDSPEVSGAKTRLPHGYLRHEHYVALNIPLETPWRECYSWLSV</sequence>
<protein>
    <submittedName>
        <fullName evidence="1">Uncharacterized protein</fullName>
    </submittedName>
</protein>
<organism evidence="1 2">
    <name type="scientific">Sphaeroforma arctica JP610</name>
    <dbReference type="NCBI Taxonomy" id="667725"/>
    <lineage>
        <taxon>Eukaryota</taxon>
        <taxon>Ichthyosporea</taxon>
        <taxon>Ichthyophonida</taxon>
        <taxon>Sphaeroforma</taxon>
    </lineage>
</organism>
<dbReference type="AlphaFoldDB" id="A0A0L0F753"/>
<name>A0A0L0F753_9EUKA</name>
<dbReference type="OrthoDB" id="47328at2759"/>
<accession>A0A0L0F753</accession>
<feature type="non-terminal residue" evidence="1">
    <location>
        <position position="1"/>
    </location>
</feature>
<reference evidence="1 2" key="1">
    <citation type="submission" date="2011-02" db="EMBL/GenBank/DDBJ databases">
        <title>The Genome Sequence of Sphaeroforma arctica JP610.</title>
        <authorList>
            <consortium name="The Broad Institute Genome Sequencing Platform"/>
            <person name="Russ C."/>
            <person name="Cuomo C."/>
            <person name="Young S.K."/>
            <person name="Zeng Q."/>
            <person name="Gargeya S."/>
            <person name="Alvarado L."/>
            <person name="Berlin A."/>
            <person name="Chapman S.B."/>
            <person name="Chen Z."/>
            <person name="Freedman E."/>
            <person name="Gellesch M."/>
            <person name="Goldberg J."/>
            <person name="Griggs A."/>
            <person name="Gujja S."/>
            <person name="Heilman E."/>
            <person name="Heiman D."/>
            <person name="Howarth C."/>
            <person name="Mehta T."/>
            <person name="Neiman D."/>
            <person name="Pearson M."/>
            <person name="Roberts A."/>
            <person name="Saif S."/>
            <person name="Shea T."/>
            <person name="Shenoy N."/>
            <person name="Sisk P."/>
            <person name="Stolte C."/>
            <person name="Sykes S."/>
            <person name="White J."/>
            <person name="Yandava C."/>
            <person name="Burger G."/>
            <person name="Gray M.W."/>
            <person name="Holland P.W.H."/>
            <person name="King N."/>
            <person name="Lang F.B.F."/>
            <person name="Roger A.J."/>
            <person name="Ruiz-Trillo I."/>
            <person name="Haas B."/>
            <person name="Nusbaum C."/>
            <person name="Birren B."/>
        </authorList>
    </citation>
    <scope>NUCLEOTIDE SEQUENCE [LARGE SCALE GENOMIC DNA]</scope>
    <source>
        <strain evidence="1 2">JP610</strain>
    </source>
</reference>
<evidence type="ECO:0000313" key="2">
    <source>
        <dbReference type="Proteomes" id="UP000054560"/>
    </source>
</evidence>
<evidence type="ECO:0000313" key="1">
    <source>
        <dbReference type="EMBL" id="KNC72469.1"/>
    </source>
</evidence>
<proteinExistence type="predicted"/>
<gene>
    <name evidence="1" type="ORF">SARC_14973</name>
</gene>
<dbReference type="Proteomes" id="UP000054560">
    <property type="component" value="Unassembled WGS sequence"/>
</dbReference>
<dbReference type="GeneID" id="25915477"/>